<protein>
    <recommendedName>
        <fullName evidence="6">Dihydropteroate synthase</fullName>
        <ecNumber evidence="5">2.5.1.15</ecNumber>
    </recommendedName>
    <alternativeName>
        <fullName evidence="11">Dihydropteroate pyrophosphorylase</fullName>
    </alternativeName>
</protein>
<evidence type="ECO:0000313" key="13">
    <source>
        <dbReference type="EMBL" id="AJI21550.1"/>
    </source>
</evidence>
<organism evidence="13 14">
    <name type="scientific">Priestia megaterium (strain ATCC 14581 / DSM 32 / CCUG 1817 / JCM 2506 / NBRC 15308 / NCIMB 9376 / NCTC 10342 / NRRL B-14308 / VKM B-512 / Ford 19)</name>
    <name type="common">Bacillus megaterium</name>
    <dbReference type="NCBI Taxonomy" id="1348623"/>
    <lineage>
        <taxon>Bacteria</taxon>
        <taxon>Bacillati</taxon>
        <taxon>Bacillota</taxon>
        <taxon>Bacilli</taxon>
        <taxon>Bacillales</taxon>
        <taxon>Bacillaceae</taxon>
        <taxon>Priestia</taxon>
    </lineage>
</organism>
<name>A0A0B6A9E0_PRIM2</name>
<evidence type="ECO:0000256" key="7">
    <source>
        <dbReference type="ARBA" id="ARBA00022679"/>
    </source>
</evidence>
<comment type="similarity">
    <text evidence="4">Belongs to the DHPS family.</text>
</comment>
<dbReference type="GeneID" id="93641181"/>
<evidence type="ECO:0000256" key="10">
    <source>
        <dbReference type="ARBA" id="ARBA00022909"/>
    </source>
</evidence>
<evidence type="ECO:0000256" key="9">
    <source>
        <dbReference type="ARBA" id="ARBA00022842"/>
    </source>
</evidence>
<dbReference type="GO" id="GO:0005829">
    <property type="term" value="C:cytosol"/>
    <property type="evidence" value="ECO:0007669"/>
    <property type="project" value="TreeGrafter"/>
</dbReference>
<gene>
    <name evidence="13" type="primary">folP</name>
    <name evidence="13" type="ORF">BG04_3117</name>
</gene>
<dbReference type="Gene3D" id="3.20.20.20">
    <property type="entry name" value="Dihydropteroate synthase-like"/>
    <property type="match status" value="1"/>
</dbReference>
<dbReference type="NCBIfam" id="TIGR01496">
    <property type="entry name" value="DHPS"/>
    <property type="match status" value="1"/>
</dbReference>
<dbReference type="PROSITE" id="PS50972">
    <property type="entry name" value="PTERIN_BINDING"/>
    <property type="match status" value="1"/>
</dbReference>
<evidence type="ECO:0000256" key="6">
    <source>
        <dbReference type="ARBA" id="ARBA00016919"/>
    </source>
</evidence>
<dbReference type="AlphaFoldDB" id="A0A0B6A9E0"/>
<comment type="pathway">
    <text evidence="3">Cofactor biosynthesis; tetrahydrofolate biosynthesis; 7,8-dihydrofolate from 2-amino-4-hydroxy-6-hydroxymethyl-7,8-dihydropteridine diphosphate and 4-aminobenzoate: step 1/2.</text>
</comment>
<dbReference type="PANTHER" id="PTHR20941:SF1">
    <property type="entry name" value="FOLIC ACID SYNTHESIS PROTEIN FOL1"/>
    <property type="match status" value="1"/>
</dbReference>
<dbReference type="InterPro" id="IPR006390">
    <property type="entry name" value="DHP_synth_dom"/>
</dbReference>
<dbReference type="SUPFAM" id="SSF51717">
    <property type="entry name" value="Dihydropteroate synthetase-like"/>
    <property type="match status" value="1"/>
</dbReference>
<proteinExistence type="inferred from homology"/>
<dbReference type="GO" id="GO:0046872">
    <property type="term" value="F:metal ion binding"/>
    <property type="evidence" value="ECO:0007669"/>
    <property type="project" value="UniProtKB-KW"/>
</dbReference>
<dbReference type="EMBL" id="CP009920">
    <property type="protein sequence ID" value="AJI21550.1"/>
    <property type="molecule type" value="Genomic_DNA"/>
</dbReference>
<evidence type="ECO:0000256" key="12">
    <source>
        <dbReference type="ARBA" id="ARBA00053449"/>
    </source>
</evidence>
<evidence type="ECO:0000256" key="4">
    <source>
        <dbReference type="ARBA" id="ARBA00009503"/>
    </source>
</evidence>
<dbReference type="HOGENOM" id="CLU_008023_0_2_9"/>
<evidence type="ECO:0000256" key="8">
    <source>
        <dbReference type="ARBA" id="ARBA00022723"/>
    </source>
</evidence>
<dbReference type="UniPathway" id="UPA00077">
    <property type="reaction ID" value="UER00156"/>
</dbReference>
<dbReference type="EC" id="2.5.1.15" evidence="5"/>
<reference evidence="13 14" key="1">
    <citation type="journal article" date="2015" name="Genome Announc.">
        <title>Complete genome sequences for 35 biothreat assay-relevant bacillus species.</title>
        <authorList>
            <person name="Johnson S.L."/>
            <person name="Daligault H.E."/>
            <person name="Davenport K.W."/>
            <person name="Jaissle J."/>
            <person name="Frey K.G."/>
            <person name="Ladner J.T."/>
            <person name="Broomall S.M."/>
            <person name="Bishop-Lilly K.A."/>
            <person name="Bruce D.C."/>
            <person name="Gibbons H.S."/>
            <person name="Coyne S.R."/>
            <person name="Lo C.C."/>
            <person name="Meincke L."/>
            <person name="Munk A.C."/>
            <person name="Koroleva G.I."/>
            <person name="Rosenzweig C.N."/>
            <person name="Palacios G.F."/>
            <person name="Redden C.L."/>
            <person name="Minogue T.D."/>
            <person name="Chain P.S."/>
        </authorList>
    </citation>
    <scope>NUCLEOTIDE SEQUENCE [LARGE SCALE GENOMIC DNA]</scope>
    <source>
        <strain evidence="14">ATCC 14581 / DSM 32 / JCM 2506 / NBRC 15308 / NCIMB 9376 / NCTC 10342 / NRRL B-14308 / VKM B-512</strain>
    </source>
</reference>
<comment type="cofactor">
    <cofactor evidence="2">
        <name>Mg(2+)</name>
        <dbReference type="ChEBI" id="CHEBI:18420"/>
    </cofactor>
</comment>
<evidence type="ECO:0000256" key="11">
    <source>
        <dbReference type="ARBA" id="ARBA00030193"/>
    </source>
</evidence>
<evidence type="ECO:0000256" key="1">
    <source>
        <dbReference type="ARBA" id="ARBA00000012"/>
    </source>
</evidence>
<evidence type="ECO:0000256" key="5">
    <source>
        <dbReference type="ARBA" id="ARBA00012458"/>
    </source>
</evidence>
<sequence length="282" mass="30891">MSTLTSQSVIKCGKYELNYADRTLIMGILNVNPDSFSDGGKYYDVDKAVAHAEEMVRQGADIIDIGGESTRPGYTRISDEEEIKRIVPVISEVAKRVEVPISVDTYKSEVAKHALEAGAHIINDIWGAKADPKMAQVAADYNVPIILMHNRHEPNYTNLITDMISDLEESISIAKAAGVRDDQIILDPGVGFGKTAAHNVEAIQHLDQLTKMGYPVLLATSRKGFIGQIVNAPPTERMEGTAATVYAGIAQGVQMVRVHDVLEIKRFVKMADVLVGKHTFQF</sequence>
<comment type="catalytic activity">
    <reaction evidence="1">
        <text>(7,8-dihydropterin-6-yl)methyl diphosphate + 4-aminobenzoate = 7,8-dihydropteroate + diphosphate</text>
        <dbReference type="Rhea" id="RHEA:19949"/>
        <dbReference type="ChEBI" id="CHEBI:17836"/>
        <dbReference type="ChEBI" id="CHEBI:17839"/>
        <dbReference type="ChEBI" id="CHEBI:33019"/>
        <dbReference type="ChEBI" id="CHEBI:72950"/>
        <dbReference type="EC" id="2.5.1.15"/>
    </reaction>
</comment>
<keyword evidence="7 13" id="KW-0808">Transferase</keyword>
<keyword evidence="8" id="KW-0479">Metal-binding</keyword>
<dbReference type="PROSITE" id="PS00793">
    <property type="entry name" value="DHPS_2"/>
    <property type="match status" value="1"/>
</dbReference>
<dbReference type="Pfam" id="PF00809">
    <property type="entry name" value="Pterin_bind"/>
    <property type="match status" value="1"/>
</dbReference>
<evidence type="ECO:0000256" key="2">
    <source>
        <dbReference type="ARBA" id="ARBA00001946"/>
    </source>
</evidence>
<accession>A0A0B6A9E0</accession>
<evidence type="ECO:0000313" key="14">
    <source>
        <dbReference type="Proteomes" id="UP000031829"/>
    </source>
</evidence>
<dbReference type="InterPro" id="IPR000489">
    <property type="entry name" value="Pterin-binding_dom"/>
</dbReference>
<dbReference type="GO" id="GO:0004156">
    <property type="term" value="F:dihydropteroate synthase activity"/>
    <property type="evidence" value="ECO:0007669"/>
    <property type="project" value="UniProtKB-EC"/>
</dbReference>
<dbReference type="GO" id="GO:0046654">
    <property type="term" value="P:tetrahydrofolate biosynthetic process"/>
    <property type="evidence" value="ECO:0007669"/>
    <property type="project" value="UniProtKB-UniPathway"/>
</dbReference>
<evidence type="ECO:0000256" key="3">
    <source>
        <dbReference type="ARBA" id="ARBA00004763"/>
    </source>
</evidence>
<dbReference type="GO" id="GO:0046656">
    <property type="term" value="P:folic acid biosynthetic process"/>
    <property type="evidence" value="ECO:0007669"/>
    <property type="project" value="UniProtKB-KW"/>
</dbReference>
<keyword evidence="9" id="KW-0460">Magnesium</keyword>
<dbReference type="FunFam" id="3.20.20.20:FF:000006">
    <property type="entry name" value="Dihydropteroate synthase"/>
    <property type="match status" value="1"/>
</dbReference>
<dbReference type="KEGG" id="bmeg:BG04_3117"/>
<comment type="function">
    <text evidence="12">Catalyzes the condensation of para-aminobenzoate (pABA) with 6-hydroxymethyl-7,8-dihydropterin diphosphate (DHPt-PP) to form 7,8-dihydropteroate (H2Pte), the immediate precursor of folate derivatives.</text>
</comment>
<dbReference type="RefSeq" id="WP_016763130.1">
    <property type="nucleotide sequence ID" value="NZ_BCVB01000007.1"/>
</dbReference>
<dbReference type="CDD" id="cd00739">
    <property type="entry name" value="DHPS"/>
    <property type="match status" value="1"/>
</dbReference>
<dbReference type="PANTHER" id="PTHR20941">
    <property type="entry name" value="FOLATE SYNTHESIS PROTEINS"/>
    <property type="match status" value="1"/>
</dbReference>
<dbReference type="Proteomes" id="UP000031829">
    <property type="component" value="Chromosome"/>
</dbReference>
<keyword evidence="10" id="KW-0289">Folate biosynthesis</keyword>
<dbReference type="InterPro" id="IPR011005">
    <property type="entry name" value="Dihydropteroate_synth-like_sf"/>
</dbReference>
<dbReference type="InterPro" id="IPR045031">
    <property type="entry name" value="DHP_synth-like"/>
</dbReference>